<dbReference type="GO" id="GO:0005886">
    <property type="term" value="C:plasma membrane"/>
    <property type="evidence" value="ECO:0007669"/>
    <property type="project" value="UniProtKB-SubCell"/>
</dbReference>
<feature type="transmembrane region" description="Helical" evidence="8">
    <location>
        <begin position="168"/>
        <end position="188"/>
    </location>
</feature>
<dbReference type="NCBIfam" id="TIGR00710">
    <property type="entry name" value="efflux_Bcr_CflA"/>
    <property type="match status" value="1"/>
</dbReference>
<dbReference type="GO" id="GO:0042910">
    <property type="term" value="F:xenobiotic transmembrane transporter activity"/>
    <property type="evidence" value="ECO:0007669"/>
    <property type="project" value="InterPro"/>
</dbReference>
<proteinExistence type="inferred from homology"/>
<evidence type="ECO:0000259" key="9">
    <source>
        <dbReference type="PROSITE" id="PS50850"/>
    </source>
</evidence>
<reference evidence="10" key="1">
    <citation type="submission" date="2017-05" db="EMBL/GenBank/DDBJ databases">
        <authorList>
            <person name="Imhoff J.F."/>
            <person name="Rahn T."/>
            <person name="Kuenzel S."/>
            <person name="Neulinger S.C."/>
        </authorList>
    </citation>
    <scope>NUCLEOTIDE SEQUENCE</scope>
    <source>
        <strain evidence="10">LMG 28126</strain>
    </source>
</reference>
<dbReference type="CDD" id="cd17320">
    <property type="entry name" value="MFS_MdfA_MDR_like"/>
    <property type="match status" value="1"/>
</dbReference>
<feature type="transmembrane region" description="Helical" evidence="8">
    <location>
        <begin position="375"/>
        <end position="396"/>
    </location>
</feature>
<dbReference type="EMBL" id="NHSD01000294">
    <property type="protein sequence ID" value="MBK5928209.1"/>
    <property type="molecule type" value="Genomic_DNA"/>
</dbReference>
<reference evidence="10" key="2">
    <citation type="journal article" date="2020" name="Microorganisms">
        <title>Osmotic Adaptation and Compatible Solute Biosynthesis of Phototrophic Bacteria as Revealed from Genome Analyses.</title>
        <authorList>
            <person name="Imhoff J.F."/>
            <person name="Rahn T."/>
            <person name="Kunzel S."/>
            <person name="Keller A."/>
            <person name="Neulinger S.C."/>
        </authorList>
    </citation>
    <scope>NUCLEOTIDE SEQUENCE</scope>
    <source>
        <strain evidence="10">LMG 28126</strain>
    </source>
</reference>
<sequence>MQAPPKVRFLDRTTPPHLVTLVLLSGVSALAMNIFLPSLPNMTAWFDTDYRLMQLSVSLYLLVNAVLQIFIGPISDRYGRRPVLLGALVIFLLATLGTLMATTVEMFLLFRMGQAVVVAGIVLSRAVVRDMVDEARSASMIGYVTMGMALVPMVGPMAGGLLDEAFGWQASFLLLLACGVAILGLAFFDLGETARSRPASLRAQFVEYPELLTARRFWGYCAAAGFASGAFFAFLGGAPYVGTQVYGLSPSGLGLYFGAPALGYAIGNFVSGRFSVRMGINRMVLWGCVISLFGLTILTALTLSGLDRAEVFFGFFVFVALGNGMSLPNATAGMLSVRPRLAGTAAGLGGAITIGLGAALSALAGALLIEGRGALPLVLIMWSTAILALISIRYVIARERRLYGFGGQG</sequence>
<protein>
    <recommendedName>
        <fullName evidence="8">Bcr/CflA family efflux transporter</fullName>
    </recommendedName>
</protein>
<feature type="transmembrane region" description="Helical" evidence="8">
    <location>
        <begin position="108"/>
        <end position="128"/>
    </location>
</feature>
<keyword evidence="11" id="KW-1185">Reference proteome</keyword>
<feature type="transmembrane region" description="Helical" evidence="8">
    <location>
        <begin position="253"/>
        <end position="271"/>
    </location>
</feature>
<feature type="transmembrane region" description="Helical" evidence="8">
    <location>
        <begin position="21"/>
        <end position="40"/>
    </location>
</feature>
<keyword evidence="8" id="KW-0997">Cell inner membrane</keyword>
<dbReference type="InterPro" id="IPR036259">
    <property type="entry name" value="MFS_trans_sf"/>
</dbReference>
<dbReference type="InterPro" id="IPR011701">
    <property type="entry name" value="MFS"/>
</dbReference>
<accession>A0A934TMD7</accession>
<evidence type="ECO:0000256" key="6">
    <source>
        <dbReference type="ARBA" id="ARBA00022989"/>
    </source>
</evidence>
<feature type="transmembrane region" description="Helical" evidence="8">
    <location>
        <begin position="217"/>
        <end position="241"/>
    </location>
</feature>
<feature type="transmembrane region" description="Helical" evidence="8">
    <location>
        <begin position="283"/>
        <end position="306"/>
    </location>
</feature>
<keyword evidence="7 8" id="KW-0472">Membrane</keyword>
<comment type="similarity">
    <text evidence="2 8">Belongs to the major facilitator superfamily. Bcr/CmlA family.</text>
</comment>
<evidence type="ECO:0000256" key="4">
    <source>
        <dbReference type="ARBA" id="ARBA00022475"/>
    </source>
</evidence>
<keyword evidence="6 8" id="KW-1133">Transmembrane helix</keyword>
<feature type="domain" description="Major facilitator superfamily (MFS) profile" evidence="9">
    <location>
        <begin position="17"/>
        <end position="400"/>
    </location>
</feature>
<dbReference type="InterPro" id="IPR020846">
    <property type="entry name" value="MFS_dom"/>
</dbReference>
<dbReference type="SUPFAM" id="SSF103473">
    <property type="entry name" value="MFS general substrate transporter"/>
    <property type="match status" value="1"/>
</dbReference>
<dbReference type="AlphaFoldDB" id="A0A934TMD7"/>
<feature type="transmembrane region" description="Helical" evidence="8">
    <location>
        <begin position="312"/>
        <end position="335"/>
    </location>
</feature>
<evidence type="ECO:0000313" key="11">
    <source>
        <dbReference type="Proteomes" id="UP000706333"/>
    </source>
</evidence>
<evidence type="ECO:0000313" key="10">
    <source>
        <dbReference type="EMBL" id="MBK5928209.1"/>
    </source>
</evidence>
<gene>
    <name evidence="10" type="ORF">CCR87_12850</name>
</gene>
<evidence type="ECO:0000256" key="5">
    <source>
        <dbReference type="ARBA" id="ARBA00022692"/>
    </source>
</evidence>
<dbReference type="PANTHER" id="PTHR23501:SF169">
    <property type="entry name" value="SLR0616 PROTEIN"/>
    <property type="match status" value="1"/>
</dbReference>
<organism evidence="10 11">
    <name type="scientific">Rhodobaculum claviforme</name>
    <dbReference type="NCBI Taxonomy" id="1549854"/>
    <lineage>
        <taxon>Bacteria</taxon>
        <taxon>Pseudomonadati</taxon>
        <taxon>Pseudomonadota</taxon>
        <taxon>Alphaproteobacteria</taxon>
        <taxon>Rhodobacterales</taxon>
        <taxon>Paracoccaceae</taxon>
        <taxon>Rhodobaculum</taxon>
    </lineage>
</organism>
<keyword evidence="3 8" id="KW-0813">Transport</keyword>
<comment type="subcellular location">
    <subcellularLocation>
        <location evidence="8">Cell inner membrane</location>
        <topology evidence="8">Multi-pass membrane protein</topology>
    </subcellularLocation>
    <subcellularLocation>
        <location evidence="1">Cell membrane</location>
        <topology evidence="1">Multi-pass membrane protein</topology>
    </subcellularLocation>
</comment>
<name>A0A934TMD7_9RHOB</name>
<dbReference type="RefSeq" id="WP_201157960.1">
    <property type="nucleotide sequence ID" value="NZ_NHSD01000294.1"/>
</dbReference>
<feature type="transmembrane region" description="Helical" evidence="8">
    <location>
        <begin position="140"/>
        <end position="162"/>
    </location>
</feature>
<evidence type="ECO:0000256" key="7">
    <source>
        <dbReference type="ARBA" id="ARBA00023136"/>
    </source>
</evidence>
<dbReference type="PROSITE" id="PS50850">
    <property type="entry name" value="MFS"/>
    <property type="match status" value="1"/>
</dbReference>
<keyword evidence="5 8" id="KW-0812">Transmembrane</keyword>
<dbReference type="PROSITE" id="PS00216">
    <property type="entry name" value="SUGAR_TRANSPORT_1"/>
    <property type="match status" value="1"/>
</dbReference>
<dbReference type="Pfam" id="PF07690">
    <property type="entry name" value="MFS_1"/>
    <property type="match status" value="1"/>
</dbReference>
<evidence type="ECO:0000256" key="2">
    <source>
        <dbReference type="ARBA" id="ARBA00006236"/>
    </source>
</evidence>
<evidence type="ECO:0000256" key="1">
    <source>
        <dbReference type="ARBA" id="ARBA00004651"/>
    </source>
</evidence>
<evidence type="ECO:0000256" key="8">
    <source>
        <dbReference type="RuleBase" id="RU365088"/>
    </source>
</evidence>
<feature type="transmembrane region" description="Helical" evidence="8">
    <location>
        <begin position="52"/>
        <end position="71"/>
    </location>
</feature>
<dbReference type="InterPro" id="IPR004812">
    <property type="entry name" value="Efflux_drug-R_Bcr/CmlA"/>
</dbReference>
<dbReference type="GO" id="GO:1990961">
    <property type="term" value="P:xenobiotic detoxification by transmembrane export across the plasma membrane"/>
    <property type="evidence" value="ECO:0007669"/>
    <property type="project" value="InterPro"/>
</dbReference>
<dbReference type="Proteomes" id="UP000706333">
    <property type="component" value="Unassembled WGS sequence"/>
</dbReference>
<evidence type="ECO:0000256" key="3">
    <source>
        <dbReference type="ARBA" id="ARBA00022448"/>
    </source>
</evidence>
<comment type="caution">
    <text evidence="10">The sequence shown here is derived from an EMBL/GenBank/DDBJ whole genome shotgun (WGS) entry which is preliminary data.</text>
</comment>
<keyword evidence="4" id="KW-1003">Cell membrane</keyword>
<dbReference type="InterPro" id="IPR005829">
    <property type="entry name" value="Sugar_transporter_CS"/>
</dbReference>
<feature type="transmembrane region" description="Helical" evidence="8">
    <location>
        <begin position="347"/>
        <end position="369"/>
    </location>
</feature>
<dbReference type="Gene3D" id="1.20.1720.10">
    <property type="entry name" value="Multidrug resistance protein D"/>
    <property type="match status" value="1"/>
</dbReference>
<feature type="transmembrane region" description="Helical" evidence="8">
    <location>
        <begin position="83"/>
        <end position="102"/>
    </location>
</feature>
<dbReference type="PANTHER" id="PTHR23501">
    <property type="entry name" value="MAJOR FACILITATOR SUPERFAMILY"/>
    <property type="match status" value="1"/>
</dbReference>